<feature type="compositionally biased region" description="Basic and acidic residues" evidence="1">
    <location>
        <begin position="266"/>
        <end position="282"/>
    </location>
</feature>
<organism evidence="2 3">
    <name type="scientific">Paragonimus westermani</name>
    <dbReference type="NCBI Taxonomy" id="34504"/>
    <lineage>
        <taxon>Eukaryota</taxon>
        <taxon>Metazoa</taxon>
        <taxon>Spiralia</taxon>
        <taxon>Lophotrochozoa</taxon>
        <taxon>Platyhelminthes</taxon>
        <taxon>Trematoda</taxon>
        <taxon>Digenea</taxon>
        <taxon>Plagiorchiida</taxon>
        <taxon>Troglotremata</taxon>
        <taxon>Troglotrematidae</taxon>
        <taxon>Paragonimus</taxon>
    </lineage>
</organism>
<dbReference type="EMBL" id="QNGE01001101">
    <property type="protein sequence ID" value="KAA3678440.1"/>
    <property type="molecule type" value="Genomic_DNA"/>
</dbReference>
<feature type="compositionally biased region" description="Basic residues" evidence="1">
    <location>
        <begin position="155"/>
        <end position="170"/>
    </location>
</feature>
<proteinExistence type="predicted"/>
<dbReference type="AlphaFoldDB" id="A0A5J4NTI3"/>
<comment type="caution">
    <text evidence="2">The sequence shown here is derived from an EMBL/GenBank/DDBJ whole genome shotgun (WGS) entry which is preliminary data.</text>
</comment>
<accession>A0A5J4NTI3</accession>
<protein>
    <submittedName>
        <fullName evidence="2">Uncharacterized protein</fullName>
    </submittedName>
</protein>
<sequence length="295" mass="32012">MVSSLFGQNGPYSTLSPHCVSTAYEMPDTTMTPGNTVHHQVCTMPETLDRPQAAPPTYHPHLSAEEQNEIAGGTEHPEPDPIEFGSSVDKCLGSGQPASTQLVQPTEPSDANVDNQVDTAPSSNRQEVKSPQVHSFFIPFEQNQTTDKYKLNTFPRRRSSSSRKSVKRSNKLSTRNESNVESVQQVTSTTQPFTRSFETSGTAVISRPPTESSSDQPKTLVGKQKKKNNSPVVPTSCPSAVSSSDSPRQASKPHSTEENVVADTTGKVDERGEKRRAGKAKREAIFQVSSGSVKL</sequence>
<evidence type="ECO:0000256" key="1">
    <source>
        <dbReference type="SAM" id="MobiDB-lite"/>
    </source>
</evidence>
<feature type="compositionally biased region" description="Polar residues" evidence="1">
    <location>
        <begin position="96"/>
        <end position="125"/>
    </location>
</feature>
<keyword evidence="3" id="KW-1185">Reference proteome</keyword>
<gene>
    <name evidence="2" type="ORF">DEA37_0007776</name>
</gene>
<feature type="region of interest" description="Disordered" evidence="1">
    <location>
        <begin position="71"/>
        <end position="282"/>
    </location>
</feature>
<reference evidence="2 3" key="1">
    <citation type="journal article" date="2019" name="Gigascience">
        <title>Whole-genome sequence of the oriental lung fluke Paragonimus westermani.</title>
        <authorList>
            <person name="Oey H."/>
            <person name="Zakrzewski M."/>
            <person name="Narain K."/>
            <person name="Devi K.R."/>
            <person name="Agatsuma T."/>
            <person name="Nawaratna S."/>
            <person name="Gobert G.N."/>
            <person name="Jones M.K."/>
            <person name="Ragan M.A."/>
            <person name="McManus D.P."/>
            <person name="Krause L."/>
        </authorList>
    </citation>
    <scope>NUCLEOTIDE SEQUENCE [LARGE SCALE GENOMIC DNA]</scope>
    <source>
        <strain evidence="2 3">IND2009</strain>
    </source>
</reference>
<feature type="compositionally biased region" description="Low complexity" evidence="1">
    <location>
        <begin position="230"/>
        <end position="247"/>
    </location>
</feature>
<evidence type="ECO:0000313" key="2">
    <source>
        <dbReference type="EMBL" id="KAA3678440.1"/>
    </source>
</evidence>
<evidence type="ECO:0000313" key="3">
    <source>
        <dbReference type="Proteomes" id="UP000324629"/>
    </source>
</evidence>
<feature type="compositionally biased region" description="Polar residues" evidence="1">
    <location>
        <begin position="175"/>
        <end position="217"/>
    </location>
</feature>
<name>A0A5J4NTI3_9TREM</name>
<dbReference type="Proteomes" id="UP000324629">
    <property type="component" value="Unassembled WGS sequence"/>
</dbReference>